<name>A0A914CUL9_9BILA</name>
<accession>A0A914CUL9</accession>
<protein>
    <submittedName>
        <fullName evidence="2">Uncharacterized protein</fullName>
    </submittedName>
</protein>
<keyword evidence="1" id="KW-1185">Reference proteome</keyword>
<reference evidence="2" key="1">
    <citation type="submission" date="2022-11" db="UniProtKB">
        <authorList>
            <consortium name="WormBaseParasite"/>
        </authorList>
    </citation>
    <scope>IDENTIFICATION</scope>
</reference>
<dbReference type="WBParaSite" id="ACRNAN_scaffold13940.g14268.t1">
    <property type="protein sequence ID" value="ACRNAN_scaffold13940.g14268.t1"/>
    <property type="gene ID" value="ACRNAN_scaffold13940.g14268"/>
</dbReference>
<evidence type="ECO:0000313" key="2">
    <source>
        <dbReference type="WBParaSite" id="ACRNAN_scaffold13940.g14268.t1"/>
    </source>
</evidence>
<sequence length="24" mass="3019">FTMPVEQQYPKQLKKCPKLFNRFF</sequence>
<proteinExistence type="predicted"/>
<dbReference type="Proteomes" id="UP000887540">
    <property type="component" value="Unplaced"/>
</dbReference>
<dbReference type="AlphaFoldDB" id="A0A914CUL9"/>
<organism evidence="1 2">
    <name type="scientific">Acrobeloides nanus</name>
    <dbReference type="NCBI Taxonomy" id="290746"/>
    <lineage>
        <taxon>Eukaryota</taxon>
        <taxon>Metazoa</taxon>
        <taxon>Ecdysozoa</taxon>
        <taxon>Nematoda</taxon>
        <taxon>Chromadorea</taxon>
        <taxon>Rhabditida</taxon>
        <taxon>Tylenchina</taxon>
        <taxon>Cephalobomorpha</taxon>
        <taxon>Cephaloboidea</taxon>
        <taxon>Cephalobidae</taxon>
        <taxon>Acrobeloides</taxon>
    </lineage>
</organism>
<evidence type="ECO:0000313" key="1">
    <source>
        <dbReference type="Proteomes" id="UP000887540"/>
    </source>
</evidence>